<reference evidence="1" key="1">
    <citation type="submission" date="2020-03" db="EMBL/GenBank/DDBJ databases">
        <title>The deep terrestrial virosphere.</title>
        <authorList>
            <person name="Holmfeldt K."/>
            <person name="Nilsson E."/>
            <person name="Simone D."/>
            <person name="Lopez-Fernandez M."/>
            <person name="Wu X."/>
            <person name="de Brujin I."/>
            <person name="Lundin D."/>
            <person name="Andersson A."/>
            <person name="Bertilsson S."/>
            <person name="Dopson M."/>
        </authorList>
    </citation>
    <scope>NUCLEOTIDE SEQUENCE</scope>
    <source>
        <strain evidence="1">MM415B01939</strain>
    </source>
</reference>
<dbReference type="SUPFAM" id="SSF58113">
    <property type="entry name" value="Apolipoprotein A-I"/>
    <property type="match status" value="1"/>
</dbReference>
<protein>
    <submittedName>
        <fullName evidence="1">Uncharacterized protein</fullName>
    </submittedName>
</protein>
<evidence type="ECO:0000313" key="1">
    <source>
        <dbReference type="EMBL" id="QJA56044.1"/>
    </source>
</evidence>
<gene>
    <name evidence="1" type="ORF">MM415B01939_0008</name>
</gene>
<organism evidence="1">
    <name type="scientific">viral metagenome</name>
    <dbReference type="NCBI Taxonomy" id="1070528"/>
    <lineage>
        <taxon>unclassified sequences</taxon>
        <taxon>metagenomes</taxon>
        <taxon>organismal metagenomes</taxon>
    </lineage>
</organism>
<accession>A0A6M3IF53</accession>
<dbReference type="EMBL" id="MT141196">
    <property type="protein sequence ID" value="QJA56044.1"/>
    <property type="molecule type" value="Genomic_DNA"/>
</dbReference>
<dbReference type="AlphaFoldDB" id="A0A6M3IF53"/>
<sequence>MAAQTLKEQVAGLTKNTPTSDDLLTSFFNDGYKDIVNRLGMINKKDLHKFAINDITYTTATSGSLIAGEQYKIITFVTGDDFKVSSVSPTIISGTINTTGCVFIATGTTPDVWTNGSTLIRRFNTEDVIEILRVARGDYVSMEVDALVSNELETGSLYAPTAKYPKYYMLDSYLIIVPEPTSTAKGTISKIILPTITVSGTSIDYFPAKYLHLIVLYASVKTLQYRAINYSLPDDLILPVLPSVVTLGTISSSLPTFTAPAGVVLPNAPSDSTISFTTVDIDKPSWADPSGIVLPVLDLSGITLTITEFTTPTAPTAPSSPIIDKGEITLPTSSIPVFTMPVCEVDMSDFDTAYDEDDIELAAIDVQKQTQLLQKYQVDIQNSLHKFNEDNVQYQAELQKAIQEATNSMSSDVQQFSGTLQKYSAQLQGWQIEVNSELTEWQQDIVQTAVLTYTTQRANSLQQHQIDTTSELGRYTNNLNKEAQEYQTNLSKWGQLITRELGKYQAETGYDVSKFTAEIQGIIQKHAQDLQSAVQDFTEEAQKYSLETQSVASANNSLLTDYQAKLGAYNAELGSNVQDFNTSLQKIQLDYGWIINQIKLLAAEYEKGFVPFQQPQQSEGAK</sequence>
<name>A0A6M3IF53_9ZZZZ</name>
<proteinExistence type="predicted"/>